<evidence type="ECO:0000256" key="1">
    <source>
        <dbReference type="SAM" id="MobiDB-lite"/>
    </source>
</evidence>
<accession>A0A5B0RJX3</accession>
<evidence type="ECO:0000313" key="3">
    <source>
        <dbReference type="EMBL" id="KAA1125285.1"/>
    </source>
</evidence>
<gene>
    <name evidence="3" type="ORF">PGTUg99_009502</name>
</gene>
<organism evidence="3 4">
    <name type="scientific">Puccinia graminis f. sp. tritici</name>
    <dbReference type="NCBI Taxonomy" id="56615"/>
    <lineage>
        <taxon>Eukaryota</taxon>
        <taxon>Fungi</taxon>
        <taxon>Dikarya</taxon>
        <taxon>Basidiomycota</taxon>
        <taxon>Pucciniomycotina</taxon>
        <taxon>Pucciniomycetes</taxon>
        <taxon>Pucciniales</taxon>
        <taxon>Pucciniaceae</taxon>
        <taxon>Puccinia</taxon>
    </lineage>
</organism>
<protein>
    <submittedName>
        <fullName evidence="3">Uncharacterized protein</fullName>
    </submittedName>
</protein>
<evidence type="ECO:0000256" key="2">
    <source>
        <dbReference type="SAM" id="Phobius"/>
    </source>
</evidence>
<evidence type="ECO:0000313" key="4">
    <source>
        <dbReference type="Proteomes" id="UP000325313"/>
    </source>
</evidence>
<keyword evidence="2" id="KW-0472">Membrane</keyword>
<reference evidence="3 4" key="1">
    <citation type="submission" date="2019-05" db="EMBL/GenBank/DDBJ databases">
        <title>Emergence of the Ug99 lineage of the wheat stem rust pathogen through somatic hybridization.</title>
        <authorList>
            <person name="Li F."/>
            <person name="Upadhyaya N.M."/>
            <person name="Sperschneider J."/>
            <person name="Matny O."/>
            <person name="Nguyen-Phuc H."/>
            <person name="Mago R."/>
            <person name="Raley C."/>
            <person name="Miller M.E."/>
            <person name="Silverstein K.A.T."/>
            <person name="Henningsen E."/>
            <person name="Hirsch C.D."/>
            <person name="Visser B."/>
            <person name="Pretorius Z.A."/>
            <person name="Steffenson B.J."/>
            <person name="Schwessinger B."/>
            <person name="Dodds P.N."/>
            <person name="Figueroa M."/>
        </authorList>
    </citation>
    <scope>NUCLEOTIDE SEQUENCE [LARGE SCALE GENOMIC DNA]</scope>
    <source>
        <strain evidence="3 4">Ug99</strain>
    </source>
</reference>
<sequence length="350" mass="38972">MPPTDKLYNNEQEEPNSHELSSTHYRPYQHPSSSDRNAFGDDSDSEDQVHHSQEDQEPPEFDVYKDFNNTGVRYTTLLHGMTDESKTRDQERTNSPPSMLIHSEKSLAKNYASVDQDLSPSPSQARFQVDQPEPPTTPSNKQKGKTMQFKKRKNRWKVGSIIAFVAIACLGVVIYFMIPRQPFISFEAPPRLIKKEDNHLIFSASKPTNFSFEAQLDLALDGRASYLPVLVRDFKVSINDLGASSDSVRVGTGSLAHGFTAGTKNLTPLTLDIYFEYTTKLPSDALWQAWRKACGNIGESTVNGTITRPSLQLFVLLEFSVLGMFGTRSDGTQITNVGCPAELPVGAPSF</sequence>
<feature type="compositionally biased region" description="Polar residues" evidence="1">
    <location>
        <begin position="116"/>
        <end position="126"/>
    </location>
</feature>
<keyword evidence="2" id="KW-0812">Transmembrane</keyword>
<dbReference type="AlphaFoldDB" id="A0A5B0RJX3"/>
<dbReference type="Proteomes" id="UP000325313">
    <property type="component" value="Unassembled WGS sequence"/>
</dbReference>
<keyword evidence="2" id="KW-1133">Transmembrane helix</keyword>
<feature type="compositionally biased region" description="Basic and acidic residues" evidence="1">
    <location>
        <begin position="81"/>
        <end position="92"/>
    </location>
</feature>
<feature type="region of interest" description="Disordered" evidence="1">
    <location>
        <begin position="113"/>
        <end position="149"/>
    </location>
</feature>
<dbReference type="OMA" id="RSTHYQP"/>
<feature type="region of interest" description="Disordered" evidence="1">
    <location>
        <begin position="1"/>
        <end position="98"/>
    </location>
</feature>
<dbReference type="EMBL" id="VDEP01000180">
    <property type="protein sequence ID" value="KAA1125285.1"/>
    <property type="molecule type" value="Genomic_DNA"/>
</dbReference>
<name>A0A5B0RJX3_PUCGR</name>
<feature type="compositionally biased region" description="Polar residues" evidence="1">
    <location>
        <begin position="18"/>
        <end position="36"/>
    </location>
</feature>
<comment type="caution">
    <text evidence="3">The sequence shown here is derived from an EMBL/GenBank/DDBJ whole genome shotgun (WGS) entry which is preliminary data.</text>
</comment>
<proteinExistence type="predicted"/>
<feature type="transmembrane region" description="Helical" evidence="2">
    <location>
        <begin position="158"/>
        <end position="178"/>
    </location>
</feature>